<accession>A0AAE0IHK5</accession>
<feature type="compositionally biased region" description="Polar residues" evidence="1">
    <location>
        <begin position="31"/>
        <end position="45"/>
    </location>
</feature>
<dbReference type="EMBL" id="JAUEDM010000002">
    <property type="protein sequence ID" value="KAK3325154.1"/>
    <property type="molecule type" value="Genomic_DNA"/>
</dbReference>
<dbReference type="GO" id="GO:0006360">
    <property type="term" value="P:transcription by RNA polymerase I"/>
    <property type="evidence" value="ECO:0007669"/>
    <property type="project" value="InterPro"/>
</dbReference>
<reference evidence="2" key="1">
    <citation type="journal article" date="2023" name="Mol. Phylogenet. Evol.">
        <title>Genome-scale phylogeny and comparative genomics of the fungal order Sordariales.</title>
        <authorList>
            <person name="Hensen N."/>
            <person name="Bonometti L."/>
            <person name="Westerberg I."/>
            <person name="Brannstrom I.O."/>
            <person name="Guillou S."/>
            <person name="Cros-Aarteil S."/>
            <person name="Calhoun S."/>
            <person name="Haridas S."/>
            <person name="Kuo A."/>
            <person name="Mondo S."/>
            <person name="Pangilinan J."/>
            <person name="Riley R."/>
            <person name="LaButti K."/>
            <person name="Andreopoulos B."/>
            <person name="Lipzen A."/>
            <person name="Chen C."/>
            <person name="Yan M."/>
            <person name="Daum C."/>
            <person name="Ng V."/>
            <person name="Clum A."/>
            <person name="Steindorff A."/>
            <person name="Ohm R.A."/>
            <person name="Martin F."/>
            <person name="Silar P."/>
            <person name="Natvig D.O."/>
            <person name="Lalanne C."/>
            <person name="Gautier V."/>
            <person name="Ament-Velasquez S.L."/>
            <person name="Kruys A."/>
            <person name="Hutchinson M.I."/>
            <person name="Powell A.J."/>
            <person name="Barry K."/>
            <person name="Miller A.N."/>
            <person name="Grigoriev I.V."/>
            <person name="Debuchy R."/>
            <person name="Gladieux P."/>
            <person name="Hiltunen Thoren M."/>
            <person name="Johannesson H."/>
        </authorList>
    </citation>
    <scope>NUCLEOTIDE SEQUENCE</scope>
    <source>
        <strain evidence="2">CBS 118394</strain>
    </source>
</reference>
<evidence type="ECO:0000313" key="3">
    <source>
        <dbReference type="Proteomes" id="UP001283341"/>
    </source>
</evidence>
<name>A0AAE0IHK5_9PEZI</name>
<sequence length="229" mass="25708">MSSSPPPPARSKYSGHHRSRDYSVYDAVAGQVTTYESRTSAQQPPLHSAPHNTRDARLAPEEVLFRRRRAPTRYAEEDIYWANERDLPESGRHILPDSDLLKSMHCYASRLYETLSRRVGGNKVVDERSMDETALLAFGILLEEAGRATLGKNGDMVFVEGAARRRRVVRRASRSTGKQKAAAAGSDGGHEQDDDDVEEEEEELRGGQFRKRRKLATTENCEESGHPVE</sequence>
<feature type="region of interest" description="Disordered" evidence="1">
    <location>
        <begin position="1"/>
        <end position="54"/>
    </location>
</feature>
<evidence type="ECO:0000313" key="2">
    <source>
        <dbReference type="EMBL" id="KAK3325154.1"/>
    </source>
</evidence>
<evidence type="ECO:0000256" key="1">
    <source>
        <dbReference type="SAM" id="MobiDB-lite"/>
    </source>
</evidence>
<organism evidence="2 3">
    <name type="scientific">Apodospora peruviana</name>
    <dbReference type="NCBI Taxonomy" id="516989"/>
    <lineage>
        <taxon>Eukaryota</taxon>
        <taxon>Fungi</taxon>
        <taxon>Dikarya</taxon>
        <taxon>Ascomycota</taxon>
        <taxon>Pezizomycotina</taxon>
        <taxon>Sordariomycetes</taxon>
        <taxon>Sordariomycetidae</taxon>
        <taxon>Sordariales</taxon>
        <taxon>Lasiosphaeriaceae</taxon>
        <taxon>Apodospora</taxon>
    </lineage>
</organism>
<feature type="region of interest" description="Disordered" evidence="1">
    <location>
        <begin position="169"/>
        <end position="229"/>
    </location>
</feature>
<dbReference type="AlphaFoldDB" id="A0AAE0IHK5"/>
<reference evidence="2" key="2">
    <citation type="submission" date="2023-06" db="EMBL/GenBank/DDBJ databases">
        <authorList>
            <consortium name="Lawrence Berkeley National Laboratory"/>
            <person name="Haridas S."/>
            <person name="Hensen N."/>
            <person name="Bonometti L."/>
            <person name="Westerberg I."/>
            <person name="Brannstrom I.O."/>
            <person name="Guillou S."/>
            <person name="Cros-Aarteil S."/>
            <person name="Calhoun S."/>
            <person name="Kuo A."/>
            <person name="Mondo S."/>
            <person name="Pangilinan J."/>
            <person name="Riley R."/>
            <person name="Labutti K."/>
            <person name="Andreopoulos B."/>
            <person name="Lipzen A."/>
            <person name="Chen C."/>
            <person name="Yanf M."/>
            <person name="Daum C."/>
            <person name="Ng V."/>
            <person name="Clum A."/>
            <person name="Steindorff A."/>
            <person name="Ohm R."/>
            <person name="Martin F."/>
            <person name="Silar P."/>
            <person name="Natvig D."/>
            <person name="Lalanne C."/>
            <person name="Gautier V."/>
            <person name="Ament-Velasquez S.L."/>
            <person name="Kruys A."/>
            <person name="Hutchinson M.I."/>
            <person name="Powell A.J."/>
            <person name="Barry K."/>
            <person name="Miller A.N."/>
            <person name="Grigoriev I.V."/>
            <person name="Debuchy R."/>
            <person name="Gladieux P."/>
            <person name="Thoren M.H."/>
            <person name="Johannesson H."/>
        </authorList>
    </citation>
    <scope>NUCLEOTIDE SEQUENCE</scope>
    <source>
        <strain evidence="2">CBS 118394</strain>
    </source>
</reference>
<gene>
    <name evidence="2" type="ORF">B0H66DRAFT_111148</name>
</gene>
<dbReference type="PANTHER" id="PTHR28054">
    <property type="entry name" value="RNA POLYMERASE I-SPECIFIC TRANSCRIPTION INITIATION FACTOR RRN10"/>
    <property type="match status" value="1"/>
</dbReference>
<dbReference type="PANTHER" id="PTHR28054:SF1">
    <property type="entry name" value="RNA POLYMERASE I-SPECIFIC TRANSCRIPTION INITIATION FACTOR RRN10"/>
    <property type="match status" value="1"/>
</dbReference>
<comment type="caution">
    <text evidence="2">The sequence shown here is derived from an EMBL/GenBank/DDBJ whole genome shotgun (WGS) entry which is preliminary data.</text>
</comment>
<keyword evidence="3" id="KW-1185">Reference proteome</keyword>
<protein>
    <submittedName>
        <fullName evidence="2">Uncharacterized protein</fullName>
    </submittedName>
</protein>
<proteinExistence type="predicted"/>
<dbReference type="Proteomes" id="UP001283341">
    <property type="component" value="Unassembled WGS sequence"/>
</dbReference>
<feature type="compositionally biased region" description="Acidic residues" evidence="1">
    <location>
        <begin position="192"/>
        <end position="203"/>
    </location>
</feature>
<dbReference type="InterPro" id="IPR022793">
    <property type="entry name" value="Rrn10"/>
</dbReference>